<dbReference type="SUPFAM" id="SSF47336">
    <property type="entry name" value="ACP-like"/>
    <property type="match status" value="3"/>
</dbReference>
<dbReference type="InterPro" id="IPR025110">
    <property type="entry name" value="AMP-bd_C"/>
</dbReference>
<dbReference type="InterPro" id="IPR009081">
    <property type="entry name" value="PP-bd_ACP"/>
</dbReference>
<dbReference type="InterPro" id="IPR001242">
    <property type="entry name" value="Condensation_dom"/>
</dbReference>
<dbReference type="PANTHER" id="PTHR45527:SF11">
    <property type="entry name" value="NONRIBOSOMAL PEPTIDE SYNTHETASE 5"/>
    <property type="match status" value="1"/>
</dbReference>
<reference evidence="6 7" key="1">
    <citation type="journal article" date="2012" name="BMC Genomics">
        <title>Tools to kill: Genome of one of the most destructive plant pathogenic fungi Macrophomina phaseolina.</title>
        <authorList>
            <person name="Islam M.S."/>
            <person name="Haque M.S."/>
            <person name="Islam M.M."/>
            <person name="Emdad E.M."/>
            <person name="Halim A."/>
            <person name="Hossen Q.M.M."/>
            <person name="Hossain M.Z."/>
            <person name="Ahmed B."/>
            <person name="Rahim S."/>
            <person name="Rahman M.S."/>
            <person name="Alam M.M."/>
            <person name="Hou S."/>
            <person name="Wan X."/>
            <person name="Saito J.A."/>
            <person name="Alam M."/>
        </authorList>
    </citation>
    <scope>NUCLEOTIDE SEQUENCE [LARGE SCALE GENOMIC DNA]</scope>
    <source>
        <strain evidence="6 7">MS6</strain>
    </source>
</reference>
<dbReference type="InterPro" id="IPR006162">
    <property type="entry name" value="Ppantetheine_attach_site"/>
</dbReference>
<comment type="caution">
    <text evidence="6">The sequence shown here is derived from an EMBL/GenBank/DDBJ whole genome shotgun (WGS) entry which is preliminary data.</text>
</comment>
<dbReference type="InParanoid" id="K2RL30"/>
<dbReference type="PANTHER" id="PTHR45527">
    <property type="entry name" value="NONRIBOSOMAL PEPTIDE SYNTHETASE"/>
    <property type="match status" value="1"/>
</dbReference>
<dbReference type="Gene3D" id="3.40.50.12780">
    <property type="entry name" value="N-terminal domain of ligase-like"/>
    <property type="match status" value="2"/>
</dbReference>
<name>K2RL30_MACPH</name>
<dbReference type="InterPro" id="IPR020845">
    <property type="entry name" value="AMP-binding_CS"/>
</dbReference>
<dbReference type="InterPro" id="IPR023213">
    <property type="entry name" value="CAT-like_dom_sf"/>
</dbReference>
<protein>
    <submittedName>
        <fullName evidence="6">AMP-dependent synthetase/ligase</fullName>
    </submittedName>
</protein>
<dbReference type="PROSITE" id="PS00012">
    <property type="entry name" value="PHOSPHOPANTETHEINE"/>
    <property type="match status" value="2"/>
</dbReference>
<dbReference type="GO" id="GO:0043041">
    <property type="term" value="P:amino acid activation for nonribosomal peptide biosynthetic process"/>
    <property type="evidence" value="ECO:0007669"/>
    <property type="project" value="TreeGrafter"/>
</dbReference>
<accession>K2RL30</accession>
<sequence>MKCLVQLFREQAAAHPSSIALEDDSTPGASKQVTYRTLDELSDSFSLQLQQHGVRPGDIVPVLSTRCIGAVVALLAIHKLRACYVPIGLDTWGNDRIESTLRRVKARLIITTGSTAFTGLGDMEVIYLPHDGSLPGSSAKSPHSPEGEDLAASISDDWAYVIFTSGSTGKPKGVVIKQGSISRLVTEQNELPFNLHVDVDTRVLLIFSFAFDGCTWVVFSTLCNGGTLVLASPASLEDAAQTCHTWAATPSVLAAMDPSRGYDKARLIIMGGEAPTPFLVDSWSAPHRRLFNAYGPTEATVAVLMSEMRPGKPIVLGAPVSYCKVLLVDAAGTGDEGEMLLGGPGVGVGYYEDEELTRAAFVEHGGERFYRTGDYARRTRGGQLVFCGRKDGIVKNRGFLINLESEVEPAMLMCSEGSARGAAAASCQGALVGFVTPASAAEGLRDRMLATTSGFVVPDVIYGLEAFPVSANGKVDRKALATLHESKQQADAATATPEAFLQGVRDASGELTPLEAVQYAARLVLRVSDAHIDEGASFRALGGHSLAAVLLVSTLRKLGFQTDVASVFARDTVGSIAAAARKIGPEPVNGDGNAFFADDQKRFAEEIGPVAARLGGVAPTTDIQARMVRGTVDNPSLNFVRFGVSFDHGEDSTFLEALRAAWKKLSQRHSILRTSFHLSSSEPLQLLHRDVETPWREEVFSSEEAWRNACEVSGRIEPEEFTSFDEQDVETLSGVRVMILPGIKCRLIWTVHHSLVDGWSASVVFNELWELLHGRALPTCPQFADAAWCIRRLLQRDTEAAKAFWKGQLGDLQDIPRLRIPPPEDATSKSLSERRRGLSIKMTQLETAATEYGVTTSALVYAAWAIVLSRYCDSQKVVQGTVLSGRSLPLDGVEKIVGPLINSLPMAVELQEDLTIMDFVRQVFSSMCQLLDFQWTPNALVQEATGRRGTDYFDTVLAIQYDFPAYEWSSPRFAAPYDISNMQVTETPLSVMVDAVEGCLYTRFLFRPSSFGEPMIDRMINHFENILCLLIDPGSHTSVGEVAKKMLGEEELHASLNCTDYIDEPYEGPETLADAFELSLSQYPSYRAVEGLDRSLTYSELNSETARVTRVLLQHGIKAGDIICIIADGSVNWLLAIMSVVRTGAAYCPIDHKFPSERQSYMMSLCRPPIVLYPNAALRQKHSGYEDAVQVDIETILSEVGSESDQSSSGGWEIVPKSQAAADDLAVILFTSGTTGFPKAVQLEHKPILSVLSWGPTRLHSKPGQRNAQLLSLGFDCCVTEVFSSLLYGATLVLKDAADPLAHLSKVDAIVATPSLVTNLDPADYPNLKVVTLMGEPLPIALARRWMPGRILQNSYGPAETTLMTNAHPLSIDAPISVGKPIPRVVFYILDSMGRPVPTGVSGEVFVASSLQVTRGYRNNAEETKFRFLQDPFRPGWKMFRSGDMGRWNEQGNTEIIGRTDSQVKLRGFRIDLGDIEATIARLAPSVDSVAVIVTGGALRAFITPQTVDTRALMQTLRNHLPEYSTPSNITALEALPLSPNGKVNRKELAKVHLQRDAALEPLSTDTERAVADAWAELLGRDQTQSPIGALDRFFDLGGHSLLQIRLAQKLSTLWTTRVPLRTIIRHQVLRDLCSALDQHLATIQSSARGRKAFIEMQKAPRSEKMLVSEQEQEMILNHMLGEGSPVWNIVYACKVYGAVDVDALHRAFQQTVAKHEVLRSRYHNHNGIIMRSLSEPRAPRHIHCSEADVDDFISRTIQQPLDPFEDAMIQLHTATVAPWKTVVVFVMSHIVGDGPTLYRVLQETSAAYTRITSGTAVPDEEGQQSSLSYLDWSHWAHAHNNNMDPETAAFWRTALSRRRLALPQPHSHMGKPAASATYRGALTVWTLRAPLHRRLARLALAHGLSMHQVALAATFLALRSLHPASSFSAAGAERMVIGAPMTLRTDPGTEGMPGLLLDRVVIPLPWDADENEGGGSEGTEDDNDAASLASLLTGVRDHSRAALAHFVPHRALRRLLNNANSNEQQQLLGDGDAAAAAAPPSLARPIVDVVVTFHTATESAERRTGFALRSADDGGGPSEPEVVEVGVEQGAGRPRGVAKFPVMIEFTDDGEHGDGGLRVEMEWDAGVVEPAVAERLEEALAGALEALGAASRDGGRSVSVRSVVDALRRAAGAAQRDGDGGLPTPREEEQIAVELAGGTVAECCADMVARNERVVRIREAMAECLGLARKDIGCMRSFWDLGAESMDALRLQDACEKKGLHLGLRDIFDSPTADALARLCQVGV</sequence>
<dbReference type="STRING" id="1126212.K2RL30"/>
<dbReference type="Proteomes" id="UP000007129">
    <property type="component" value="Unassembled WGS sequence"/>
</dbReference>
<dbReference type="SUPFAM" id="SSF52777">
    <property type="entry name" value="CoA-dependent acyltransferases"/>
    <property type="match status" value="4"/>
</dbReference>
<dbReference type="EMBL" id="AHHD01000300">
    <property type="protein sequence ID" value="EKG15398.1"/>
    <property type="molecule type" value="Genomic_DNA"/>
</dbReference>
<organism evidence="6 7">
    <name type="scientific">Macrophomina phaseolina (strain MS6)</name>
    <name type="common">Charcoal rot fungus</name>
    <dbReference type="NCBI Taxonomy" id="1126212"/>
    <lineage>
        <taxon>Eukaryota</taxon>
        <taxon>Fungi</taxon>
        <taxon>Dikarya</taxon>
        <taxon>Ascomycota</taxon>
        <taxon>Pezizomycotina</taxon>
        <taxon>Dothideomycetes</taxon>
        <taxon>Dothideomycetes incertae sedis</taxon>
        <taxon>Botryosphaeriales</taxon>
        <taxon>Botryosphaeriaceae</taxon>
        <taxon>Macrophomina</taxon>
    </lineage>
</organism>
<dbReference type="Pfam" id="PF00668">
    <property type="entry name" value="Condensation"/>
    <property type="match status" value="2"/>
</dbReference>
<gene>
    <name evidence="6" type="ORF">MPH_07449</name>
</gene>
<dbReference type="HOGENOM" id="CLU_000022_0_5_1"/>
<dbReference type="GO" id="GO:0016874">
    <property type="term" value="F:ligase activity"/>
    <property type="evidence" value="ECO:0007669"/>
    <property type="project" value="UniProtKB-KW"/>
</dbReference>
<feature type="domain" description="Carrier" evidence="5">
    <location>
        <begin position="2209"/>
        <end position="2285"/>
    </location>
</feature>
<evidence type="ECO:0000259" key="5">
    <source>
        <dbReference type="PROSITE" id="PS50075"/>
    </source>
</evidence>
<evidence type="ECO:0000256" key="1">
    <source>
        <dbReference type="ARBA" id="ARBA00022450"/>
    </source>
</evidence>
<dbReference type="InterPro" id="IPR000873">
    <property type="entry name" value="AMP-dep_synth/lig_dom"/>
</dbReference>
<dbReference type="Pfam" id="PF00550">
    <property type="entry name" value="PP-binding"/>
    <property type="match status" value="3"/>
</dbReference>
<comment type="similarity">
    <text evidence="4">Belongs to the NRP synthetase family.</text>
</comment>
<dbReference type="PROSITE" id="PS50075">
    <property type="entry name" value="CARRIER"/>
    <property type="match status" value="3"/>
</dbReference>
<evidence type="ECO:0000256" key="2">
    <source>
        <dbReference type="ARBA" id="ARBA00022553"/>
    </source>
</evidence>
<dbReference type="VEuPathDB" id="FungiDB:MPH_07449"/>
<dbReference type="InterPro" id="IPR042099">
    <property type="entry name" value="ANL_N_sf"/>
</dbReference>
<dbReference type="InterPro" id="IPR045851">
    <property type="entry name" value="AMP-bd_C_sf"/>
</dbReference>
<keyword evidence="2" id="KW-0597">Phosphoprotein</keyword>
<evidence type="ECO:0000313" key="6">
    <source>
        <dbReference type="EMBL" id="EKG15398.1"/>
    </source>
</evidence>
<dbReference type="GO" id="GO:0031177">
    <property type="term" value="F:phosphopantetheine binding"/>
    <property type="evidence" value="ECO:0007669"/>
    <property type="project" value="TreeGrafter"/>
</dbReference>
<dbReference type="InterPro" id="IPR036736">
    <property type="entry name" value="ACP-like_sf"/>
</dbReference>
<dbReference type="PROSITE" id="PS00455">
    <property type="entry name" value="AMP_BINDING"/>
    <property type="match status" value="2"/>
</dbReference>
<keyword evidence="1" id="KW-0596">Phosphopantetheine</keyword>
<feature type="domain" description="Carrier" evidence="5">
    <location>
        <begin position="1562"/>
        <end position="1641"/>
    </location>
</feature>
<keyword evidence="3 6" id="KW-0436">Ligase</keyword>
<proteinExistence type="inferred from homology"/>
<dbReference type="OrthoDB" id="416786at2759"/>
<evidence type="ECO:0000256" key="3">
    <source>
        <dbReference type="ARBA" id="ARBA00022598"/>
    </source>
</evidence>
<dbReference type="SUPFAM" id="SSF56801">
    <property type="entry name" value="Acetyl-CoA synthetase-like"/>
    <property type="match status" value="2"/>
</dbReference>
<dbReference type="Pfam" id="PF13193">
    <property type="entry name" value="AMP-binding_C"/>
    <property type="match status" value="1"/>
</dbReference>
<dbReference type="Gene3D" id="1.10.1200.10">
    <property type="entry name" value="ACP-like"/>
    <property type="match status" value="3"/>
</dbReference>
<evidence type="ECO:0000256" key="4">
    <source>
        <dbReference type="ARBA" id="ARBA00029454"/>
    </source>
</evidence>
<dbReference type="GO" id="GO:0044550">
    <property type="term" value="P:secondary metabolite biosynthetic process"/>
    <property type="evidence" value="ECO:0007669"/>
    <property type="project" value="TreeGrafter"/>
</dbReference>
<dbReference type="Gene3D" id="3.30.559.30">
    <property type="entry name" value="Nonribosomal peptide synthetase, condensation domain"/>
    <property type="match status" value="2"/>
</dbReference>
<dbReference type="Pfam" id="PF00501">
    <property type="entry name" value="AMP-binding"/>
    <property type="match status" value="2"/>
</dbReference>
<dbReference type="eggNOG" id="KOG1178">
    <property type="taxonomic scope" value="Eukaryota"/>
</dbReference>
<dbReference type="Gene3D" id="3.30.559.10">
    <property type="entry name" value="Chloramphenicol acetyltransferase-like domain"/>
    <property type="match status" value="2"/>
</dbReference>
<dbReference type="Gene3D" id="3.30.300.30">
    <property type="match status" value="2"/>
</dbReference>
<dbReference type="GO" id="GO:0005737">
    <property type="term" value="C:cytoplasm"/>
    <property type="evidence" value="ECO:0007669"/>
    <property type="project" value="TreeGrafter"/>
</dbReference>
<feature type="domain" description="Carrier" evidence="5">
    <location>
        <begin position="511"/>
        <end position="584"/>
    </location>
</feature>
<evidence type="ECO:0000313" key="7">
    <source>
        <dbReference type="Proteomes" id="UP000007129"/>
    </source>
</evidence>